<evidence type="ECO:0000256" key="1">
    <source>
        <dbReference type="SAM" id="Phobius"/>
    </source>
</evidence>
<proteinExistence type="predicted"/>
<dbReference type="AlphaFoldDB" id="A0A2Z7BRT6"/>
<keyword evidence="1" id="KW-0812">Transmembrane</keyword>
<gene>
    <name evidence="2" type="ORF">F511_04884</name>
</gene>
<keyword evidence="1" id="KW-1133">Transmembrane helix</keyword>
<accession>A0A2Z7BRT6</accession>
<dbReference type="Proteomes" id="UP000250235">
    <property type="component" value="Unassembled WGS sequence"/>
</dbReference>
<reference evidence="2 3" key="1">
    <citation type="journal article" date="2015" name="Proc. Natl. Acad. Sci. U.S.A.">
        <title>The resurrection genome of Boea hygrometrica: A blueprint for survival of dehydration.</title>
        <authorList>
            <person name="Xiao L."/>
            <person name="Yang G."/>
            <person name="Zhang L."/>
            <person name="Yang X."/>
            <person name="Zhao S."/>
            <person name="Ji Z."/>
            <person name="Zhou Q."/>
            <person name="Hu M."/>
            <person name="Wang Y."/>
            <person name="Chen M."/>
            <person name="Xu Y."/>
            <person name="Jin H."/>
            <person name="Xiao X."/>
            <person name="Hu G."/>
            <person name="Bao F."/>
            <person name="Hu Y."/>
            <person name="Wan P."/>
            <person name="Li L."/>
            <person name="Deng X."/>
            <person name="Kuang T."/>
            <person name="Xiang C."/>
            <person name="Zhu J.K."/>
            <person name="Oliver M.J."/>
            <person name="He Y."/>
        </authorList>
    </citation>
    <scope>NUCLEOTIDE SEQUENCE [LARGE SCALE GENOMIC DNA]</scope>
    <source>
        <strain evidence="3">cv. XS01</strain>
    </source>
</reference>
<keyword evidence="3" id="KW-1185">Reference proteome</keyword>
<sequence length="208" mass="23484">MAKSSSSRFVFRCFHHNASKTPVSGSPTTSPVSSFITKNPKIIQNPTFSTWSPNSHRAYTSSAPNVRRYYGDLDPDFRLLLNRSYLGFRYFSTKNYEMGSKKLAEKMRNPGATVTRALTRYREAGRLQIEAFWKRNYLVILGAGGLVLCILLWRVLFGIANIFIGFSEGMAKYGFLALSAAIVAFTVSSDLRFPTFIGIVRPYVLMQF</sequence>
<dbReference type="PANTHER" id="PTHR36354:SF2">
    <property type="entry name" value="IMPORT INNER MEMBRANE TRANSLOCASE SUBUNIT"/>
    <property type="match status" value="1"/>
</dbReference>
<evidence type="ECO:0000313" key="2">
    <source>
        <dbReference type="EMBL" id="KZV34910.1"/>
    </source>
</evidence>
<feature type="transmembrane region" description="Helical" evidence="1">
    <location>
        <begin position="170"/>
        <end position="187"/>
    </location>
</feature>
<dbReference type="OrthoDB" id="1742594at2759"/>
<keyword evidence="1" id="KW-0472">Membrane</keyword>
<organism evidence="2 3">
    <name type="scientific">Dorcoceras hygrometricum</name>
    <dbReference type="NCBI Taxonomy" id="472368"/>
    <lineage>
        <taxon>Eukaryota</taxon>
        <taxon>Viridiplantae</taxon>
        <taxon>Streptophyta</taxon>
        <taxon>Embryophyta</taxon>
        <taxon>Tracheophyta</taxon>
        <taxon>Spermatophyta</taxon>
        <taxon>Magnoliopsida</taxon>
        <taxon>eudicotyledons</taxon>
        <taxon>Gunneridae</taxon>
        <taxon>Pentapetalae</taxon>
        <taxon>asterids</taxon>
        <taxon>lamiids</taxon>
        <taxon>Lamiales</taxon>
        <taxon>Gesneriaceae</taxon>
        <taxon>Didymocarpoideae</taxon>
        <taxon>Trichosporeae</taxon>
        <taxon>Loxocarpinae</taxon>
        <taxon>Dorcoceras</taxon>
    </lineage>
</organism>
<name>A0A2Z7BRT6_9LAMI</name>
<dbReference type="PANTHER" id="PTHR36354">
    <property type="entry name" value="IMPORT INNER MEMBRANE TRANSLOCASE SUBUNIT"/>
    <property type="match status" value="1"/>
</dbReference>
<protein>
    <submittedName>
        <fullName evidence="2">Uncharacterized protein</fullName>
    </submittedName>
</protein>
<evidence type="ECO:0000313" key="3">
    <source>
        <dbReference type="Proteomes" id="UP000250235"/>
    </source>
</evidence>
<dbReference type="EMBL" id="KV005015">
    <property type="protein sequence ID" value="KZV34910.1"/>
    <property type="molecule type" value="Genomic_DNA"/>
</dbReference>
<feature type="transmembrane region" description="Helical" evidence="1">
    <location>
        <begin position="137"/>
        <end position="164"/>
    </location>
</feature>